<name>A0A3B0XYQ5_9ZZZZ</name>
<dbReference type="EMBL" id="UOFI01000150">
    <property type="protein sequence ID" value="VAW69263.1"/>
    <property type="molecule type" value="Genomic_DNA"/>
</dbReference>
<proteinExistence type="predicted"/>
<sequence length="183" mass="21047">MNTDEKVIAQMKCWIETVIIELNICPFARHEFVNNNIHYQVQHSADLEQALFTLADEFQRLGNEPDIETTLLIFPDAFSDFEDFLTLIDYANELIDDLDFRSTYQLAHFHPLYCFEGSDHNDAANYTNRAPSPTLHLIREASLQQAIENHSDTADIPETNIKLTRQLGLNKMQGLLDNCLKTT</sequence>
<evidence type="ECO:0000313" key="1">
    <source>
        <dbReference type="EMBL" id="VAW69263.1"/>
    </source>
</evidence>
<gene>
    <name evidence="1" type="ORF">MNBD_GAMMA09-3702</name>
</gene>
<dbReference type="Pfam" id="PF07209">
    <property type="entry name" value="DUF1415"/>
    <property type="match status" value="1"/>
</dbReference>
<dbReference type="InterPro" id="IPR009858">
    <property type="entry name" value="DUF1415"/>
</dbReference>
<organism evidence="1">
    <name type="scientific">hydrothermal vent metagenome</name>
    <dbReference type="NCBI Taxonomy" id="652676"/>
    <lineage>
        <taxon>unclassified sequences</taxon>
        <taxon>metagenomes</taxon>
        <taxon>ecological metagenomes</taxon>
    </lineage>
</organism>
<evidence type="ECO:0008006" key="2">
    <source>
        <dbReference type="Google" id="ProtNLM"/>
    </source>
</evidence>
<reference evidence="1" key="1">
    <citation type="submission" date="2018-06" db="EMBL/GenBank/DDBJ databases">
        <authorList>
            <person name="Zhirakovskaya E."/>
        </authorList>
    </citation>
    <scope>NUCLEOTIDE SEQUENCE</scope>
</reference>
<accession>A0A3B0XYQ5</accession>
<protein>
    <recommendedName>
        <fullName evidence="2">DUF1415 domain-containing protein</fullName>
    </recommendedName>
</protein>
<dbReference type="AlphaFoldDB" id="A0A3B0XYQ5"/>